<keyword evidence="2" id="KW-1003">Cell membrane</keyword>
<keyword evidence="4 10" id="KW-1133">Transmembrane helix</keyword>
<dbReference type="GO" id="GO:0004930">
    <property type="term" value="F:G protein-coupled receptor activity"/>
    <property type="evidence" value="ECO:0000318"/>
    <property type="project" value="GO_Central"/>
</dbReference>
<dbReference type="AGR" id="Xenbase:XB-GENE-29094383"/>
<evidence type="ECO:0000256" key="5">
    <source>
        <dbReference type="ARBA" id="ARBA00023040"/>
    </source>
</evidence>
<evidence type="ECO:0000259" key="11">
    <source>
        <dbReference type="PROSITE" id="PS50262"/>
    </source>
</evidence>
<reference evidence="13" key="1">
    <citation type="submission" date="2025-08" db="UniProtKB">
        <authorList>
            <consortium name="RefSeq"/>
        </authorList>
    </citation>
    <scope>IDENTIFICATION</scope>
    <source>
        <strain evidence="13">Nigerian</strain>
        <tissue evidence="13">Liver and blood</tissue>
    </source>
</reference>
<evidence type="ECO:0000256" key="2">
    <source>
        <dbReference type="ARBA" id="ARBA00022475"/>
    </source>
</evidence>
<evidence type="ECO:0000313" key="14">
    <source>
        <dbReference type="Xenbase" id="XB-GENE-29094383"/>
    </source>
</evidence>
<keyword evidence="6 10" id="KW-0472">Membrane</keyword>
<evidence type="ECO:0000256" key="1">
    <source>
        <dbReference type="ARBA" id="ARBA00004651"/>
    </source>
</evidence>
<dbReference type="PROSITE" id="PS00237">
    <property type="entry name" value="G_PROTEIN_RECEP_F1_1"/>
    <property type="match status" value="1"/>
</dbReference>
<protein>
    <submittedName>
        <fullName evidence="13">Lysophosphatidic acid receptor 1-A-like</fullName>
    </submittedName>
</protein>
<dbReference type="GO" id="GO:0005886">
    <property type="term" value="C:plasma membrane"/>
    <property type="evidence" value="ECO:0000318"/>
    <property type="project" value="GO_Central"/>
</dbReference>
<dbReference type="GeneID" id="116408597"/>
<feature type="transmembrane region" description="Helical" evidence="10">
    <location>
        <begin position="172"/>
        <end position="197"/>
    </location>
</feature>
<keyword evidence="3 9" id="KW-0812">Transmembrane</keyword>
<feature type="transmembrane region" description="Helical" evidence="10">
    <location>
        <begin position="47"/>
        <end position="68"/>
    </location>
</feature>
<accession>A0A8J1J603</accession>
<feature type="domain" description="G-protein coupled receptors family 1 profile" evidence="11">
    <location>
        <begin position="29"/>
        <end position="284"/>
    </location>
</feature>
<dbReference type="OrthoDB" id="9346248at2759"/>
<dbReference type="SUPFAM" id="SSF81321">
    <property type="entry name" value="Family A G protein-coupled receptor-like"/>
    <property type="match status" value="1"/>
</dbReference>
<comment type="subcellular location">
    <subcellularLocation>
        <location evidence="1">Cell membrane</location>
        <topology evidence="1">Multi-pass membrane protein</topology>
    </subcellularLocation>
</comment>
<feature type="transmembrane region" description="Helical" evidence="10">
    <location>
        <begin position="227"/>
        <end position="247"/>
    </location>
</feature>
<evidence type="ECO:0000256" key="10">
    <source>
        <dbReference type="SAM" id="Phobius"/>
    </source>
</evidence>
<dbReference type="Pfam" id="PF00001">
    <property type="entry name" value="7tm_1"/>
    <property type="match status" value="1"/>
</dbReference>
<feature type="transmembrane region" description="Helical" evidence="10">
    <location>
        <begin position="267"/>
        <end position="286"/>
    </location>
</feature>
<dbReference type="GO" id="GO:0005737">
    <property type="term" value="C:cytoplasm"/>
    <property type="evidence" value="ECO:0000318"/>
    <property type="project" value="GO_Central"/>
</dbReference>
<organism evidence="12 13">
    <name type="scientific">Xenopus tropicalis</name>
    <name type="common">Western clawed frog</name>
    <name type="synonym">Silurana tropicalis</name>
    <dbReference type="NCBI Taxonomy" id="8364"/>
    <lineage>
        <taxon>Eukaryota</taxon>
        <taxon>Metazoa</taxon>
        <taxon>Chordata</taxon>
        <taxon>Craniata</taxon>
        <taxon>Vertebrata</taxon>
        <taxon>Euteleostomi</taxon>
        <taxon>Amphibia</taxon>
        <taxon>Batrachia</taxon>
        <taxon>Anura</taxon>
        <taxon>Pipoidea</taxon>
        <taxon>Pipidae</taxon>
        <taxon>Xenopodinae</taxon>
        <taxon>Xenopus</taxon>
        <taxon>Silurana</taxon>
    </lineage>
</organism>
<name>A0A8J1J603_XENTR</name>
<feature type="transmembrane region" description="Helical" evidence="10">
    <location>
        <begin position="88"/>
        <end position="109"/>
    </location>
</feature>
<gene>
    <name evidence="13 14" type="primary">LOC116408597</name>
</gene>
<dbReference type="InterPro" id="IPR000276">
    <property type="entry name" value="GPCR_Rhodpsn"/>
</dbReference>
<dbReference type="Proteomes" id="UP000008143">
    <property type="component" value="Chromosome 2"/>
</dbReference>
<evidence type="ECO:0000256" key="9">
    <source>
        <dbReference type="RuleBase" id="RU000688"/>
    </source>
</evidence>
<comment type="similarity">
    <text evidence="9">Belongs to the G-protein coupled receptor 1 family.</text>
</comment>
<evidence type="ECO:0000256" key="7">
    <source>
        <dbReference type="ARBA" id="ARBA00023170"/>
    </source>
</evidence>
<evidence type="ECO:0000256" key="8">
    <source>
        <dbReference type="ARBA" id="ARBA00023224"/>
    </source>
</evidence>
<feature type="transmembrane region" description="Helical" evidence="10">
    <location>
        <begin position="130"/>
        <end position="152"/>
    </location>
</feature>
<dbReference type="InterPro" id="IPR017452">
    <property type="entry name" value="GPCR_Rhodpsn_7TM"/>
</dbReference>
<dbReference type="GO" id="GO:0007189">
    <property type="term" value="P:adenylate cyclase-activating G protein-coupled receptor signaling pathway"/>
    <property type="evidence" value="ECO:0000318"/>
    <property type="project" value="GO_Central"/>
</dbReference>
<evidence type="ECO:0000256" key="4">
    <source>
        <dbReference type="ARBA" id="ARBA00022989"/>
    </source>
</evidence>
<evidence type="ECO:0000256" key="6">
    <source>
        <dbReference type="ARBA" id="ARBA00023136"/>
    </source>
</evidence>
<evidence type="ECO:0000313" key="13">
    <source>
        <dbReference type="RefSeq" id="XP_031752076.1"/>
    </source>
</evidence>
<keyword evidence="5 9" id="KW-0297">G-protein coupled receptor</keyword>
<keyword evidence="12" id="KW-1185">Reference proteome</keyword>
<proteinExistence type="inferred from homology"/>
<keyword evidence="8 9" id="KW-0807">Transducer</keyword>
<dbReference type="OMA" id="FITIPHC"/>
<sequence length="315" mass="35106">MNNSDIWNPNVVLALGLPQMFINVVSVIFNCAVIVTITLSKQLTHPIFILFCNLAISDLLVSLSGFWISLQFITDPDSTIFGSWEVLFAYVAYTISVLSTIYNLVGIGIERYLTVSGVKRRNCGVSRKEILCAAFIIWVIAIFFGSLPLLGWDCLKKDGNVSTLYRPFCVDYLLFISVPNCVIAFVLPLITYIGIILKIRKQKICMQAHGQLNGTHRAAEMQVARTCIFIWILALISYAPLFGGVIWDVTIASCPEDLRKNAFVFRNLSATMITLNSIGNPIIYTLKLKNLGDSFMFCKCKQSSNQISAETNANI</sequence>
<keyword evidence="7 9" id="KW-0675">Receptor</keyword>
<evidence type="ECO:0000256" key="3">
    <source>
        <dbReference type="ARBA" id="ARBA00022692"/>
    </source>
</evidence>
<dbReference type="RefSeq" id="XP_031752076.1">
    <property type="nucleotide sequence ID" value="XM_031896216.1"/>
</dbReference>
<dbReference type="KEGG" id="xtr:116408597"/>
<dbReference type="AlphaFoldDB" id="A0A8J1J603"/>
<dbReference type="PANTHER" id="PTHR22750">
    <property type="entry name" value="G-PROTEIN COUPLED RECEPTOR"/>
    <property type="match status" value="1"/>
</dbReference>
<dbReference type="Gene3D" id="1.20.1070.10">
    <property type="entry name" value="Rhodopsin 7-helix transmembrane proteins"/>
    <property type="match status" value="1"/>
</dbReference>
<dbReference type="PROSITE" id="PS50262">
    <property type="entry name" value="G_PROTEIN_RECEP_F1_2"/>
    <property type="match status" value="1"/>
</dbReference>
<dbReference type="PRINTS" id="PR00237">
    <property type="entry name" value="GPCRRHODOPSN"/>
</dbReference>
<evidence type="ECO:0000313" key="12">
    <source>
        <dbReference type="Proteomes" id="UP000008143"/>
    </source>
</evidence>
<feature type="transmembrane region" description="Helical" evidence="10">
    <location>
        <begin position="20"/>
        <end position="40"/>
    </location>
</feature>
<dbReference type="Xenbase" id="XB-GENE-29094383">
    <property type="gene designation" value="LOC116408597"/>
</dbReference>